<organism evidence="12 13">
    <name type="scientific">Polyangium spumosum</name>
    <dbReference type="NCBI Taxonomy" id="889282"/>
    <lineage>
        <taxon>Bacteria</taxon>
        <taxon>Pseudomonadati</taxon>
        <taxon>Myxococcota</taxon>
        <taxon>Polyangia</taxon>
        <taxon>Polyangiales</taxon>
        <taxon>Polyangiaceae</taxon>
        <taxon>Polyangium</taxon>
    </lineage>
</organism>
<dbReference type="Gene3D" id="1.10.1380.10">
    <property type="entry name" value="Neutral endopeptidase , domain2"/>
    <property type="match status" value="1"/>
</dbReference>
<evidence type="ECO:0000256" key="1">
    <source>
        <dbReference type="ARBA" id="ARBA00001947"/>
    </source>
</evidence>
<dbReference type="InterPro" id="IPR018497">
    <property type="entry name" value="Peptidase_M13_C"/>
</dbReference>
<evidence type="ECO:0000256" key="9">
    <source>
        <dbReference type="SAM" id="SignalP"/>
    </source>
</evidence>
<dbReference type="PANTHER" id="PTHR11733:SF167">
    <property type="entry name" value="FI17812P1-RELATED"/>
    <property type="match status" value="1"/>
</dbReference>
<dbReference type="SUPFAM" id="SSF55486">
    <property type="entry name" value="Metalloproteases ('zincins'), catalytic domain"/>
    <property type="match status" value="1"/>
</dbReference>
<name>A0A6N7PN09_9BACT</name>
<gene>
    <name evidence="12" type="ORF">GF068_06290</name>
</gene>
<keyword evidence="4" id="KW-0479">Metal-binding</keyword>
<protein>
    <submittedName>
        <fullName evidence="12">M13 family peptidase</fullName>
    </submittedName>
</protein>
<dbReference type="EMBL" id="WJIE01000002">
    <property type="protein sequence ID" value="MRG91534.1"/>
    <property type="molecule type" value="Genomic_DNA"/>
</dbReference>
<dbReference type="CDD" id="cd08662">
    <property type="entry name" value="M13"/>
    <property type="match status" value="1"/>
</dbReference>
<dbReference type="PROSITE" id="PS51885">
    <property type="entry name" value="NEPRILYSIN"/>
    <property type="match status" value="1"/>
</dbReference>
<evidence type="ECO:0000313" key="13">
    <source>
        <dbReference type="Proteomes" id="UP000440224"/>
    </source>
</evidence>
<reference evidence="12 13" key="1">
    <citation type="submission" date="2019-10" db="EMBL/GenBank/DDBJ databases">
        <title>A soil myxobacterium in the family Polyangiaceae.</title>
        <authorList>
            <person name="Li Y."/>
            <person name="Wang J."/>
        </authorList>
    </citation>
    <scope>NUCLEOTIDE SEQUENCE [LARGE SCALE GENOMIC DNA]</scope>
    <source>
        <strain evidence="12 13">DSM 14734</strain>
    </source>
</reference>
<keyword evidence="9" id="KW-0732">Signal</keyword>
<evidence type="ECO:0000256" key="7">
    <source>
        <dbReference type="ARBA" id="ARBA00023049"/>
    </source>
</evidence>
<evidence type="ECO:0000313" key="12">
    <source>
        <dbReference type="EMBL" id="MRG91534.1"/>
    </source>
</evidence>
<dbReference type="GO" id="GO:0004222">
    <property type="term" value="F:metalloendopeptidase activity"/>
    <property type="evidence" value="ECO:0007669"/>
    <property type="project" value="InterPro"/>
</dbReference>
<evidence type="ECO:0000256" key="4">
    <source>
        <dbReference type="ARBA" id="ARBA00022723"/>
    </source>
</evidence>
<keyword evidence="13" id="KW-1185">Reference proteome</keyword>
<dbReference type="InterPro" id="IPR042089">
    <property type="entry name" value="Peptidase_M13_dom_2"/>
</dbReference>
<dbReference type="Pfam" id="PF05649">
    <property type="entry name" value="Peptidase_M13_N"/>
    <property type="match status" value="1"/>
</dbReference>
<feature type="domain" description="Peptidase M13 N-terminal" evidence="11">
    <location>
        <begin position="68"/>
        <end position="446"/>
    </location>
</feature>
<evidence type="ECO:0000256" key="2">
    <source>
        <dbReference type="ARBA" id="ARBA00007357"/>
    </source>
</evidence>
<evidence type="ECO:0000256" key="8">
    <source>
        <dbReference type="SAM" id="MobiDB-lite"/>
    </source>
</evidence>
<feature type="signal peptide" evidence="9">
    <location>
        <begin position="1"/>
        <end position="17"/>
    </location>
</feature>
<dbReference type="InterPro" id="IPR000718">
    <property type="entry name" value="Peptidase_M13"/>
</dbReference>
<evidence type="ECO:0000256" key="6">
    <source>
        <dbReference type="ARBA" id="ARBA00022833"/>
    </source>
</evidence>
<accession>A0A6N7PN09</accession>
<dbReference type="PANTHER" id="PTHR11733">
    <property type="entry name" value="ZINC METALLOPROTEASE FAMILY M13 NEPRILYSIN-RELATED"/>
    <property type="match status" value="1"/>
</dbReference>
<dbReference type="PRINTS" id="PR00786">
    <property type="entry name" value="NEPRILYSIN"/>
</dbReference>
<feature type="chain" id="PRO_5026851989" evidence="9">
    <location>
        <begin position="18"/>
        <end position="700"/>
    </location>
</feature>
<keyword evidence="3" id="KW-0645">Protease</keyword>
<dbReference type="InterPro" id="IPR008753">
    <property type="entry name" value="Peptidase_M13_N"/>
</dbReference>
<comment type="cofactor">
    <cofactor evidence="1">
        <name>Zn(2+)</name>
        <dbReference type="ChEBI" id="CHEBI:29105"/>
    </cofactor>
</comment>
<sequence length="700" mass="77094">MRTLSLAFASVALSLLAGCGSTKPEPITQSAGPVPTVDPPADKGPPPVQVTLESVGLDGAALDKSVSPCDDFYQFACGGWLKSTEIPADEATWVRSFSEIDKRNEIALKTILEDAGKAKNADPTTKKIGDFYAACMDEAAVDAAGITPIKPLVDRARKVSSAKDVAALVTELHGKGMFPLFWISGEQDPGDATRVIATLDQGGLGLPDRDYYTKEDDDSKKLRADYVAHVERMLKLAGLSEADAKKAAANVLALETDIAKVSKTRVERRDPKALYNMVSRADLAKKAPTFPWDTYFKALGIADVKQANLTSVAFFEGIDKLLSSVKPAVWQSYMTWHVVRAAADDLSKPFVDEMFSMRARLVGLKEQKPRWKRCVDATDHALGELVAQPFVARHFAGDSKRAAEQMVQEIGKAFGVRVRSLDWMDDKTKERALQKLSAMAYLIGYPNKWRSYDFEVDRKSYGKNMLAAGAFEQKRRLAKIGKPVDREEWQMSPPMVNAYYDAQKNHMVFPAGILQPPFYDVKSAIQVNLGAMGMVVGHELTHGFDDEGSQFAGNGNLENWWEPAVGELFQKKTTCVEEQYSKYEPLPGVKLNGKLTLGENIADLGGIKLAFLAYREMRKGAANMTVASGFTEDQQFFLAHAQAWCAKSRDEYTRLHAKTNTHSAPRFRVNGPLVNTPEFAQAFSCAEGTPMRPAKMCGVW</sequence>
<keyword evidence="7" id="KW-0482">Metalloprotease</keyword>
<dbReference type="GO" id="GO:0046872">
    <property type="term" value="F:metal ion binding"/>
    <property type="evidence" value="ECO:0007669"/>
    <property type="project" value="UniProtKB-KW"/>
</dbReference>
<dbReference type="AlphaFoldDB" id="A0A6N7PN09"/>
<dbReference type="OrthoDB" id="9775677at2"/>
<comment type="similarity">
    <text evidence="2">Belongs to the peptidase M13 family.</text>
</comment>
<dbReference type="PROSITE" id="PS51257">
    <property type="entry name" value="PROKAR_LIPOPROTEIN"/>
    <property type="match status" value="1"/>
</dbReference>
<dbReference type="Proteomes" id="UP000440224">
    <property type="component" value="Unassembled WGS sequence"/>
</dbReference>
<dbReference type="Pfam" id="PF01431">
    <property type="entry name" value="Peptidase_M13"/>
    <property type="match status" value="1"/>
</dbReference>
<feature type="domain" description="Peptidase M13 C-terminal" evidence="10">
    <location>
        <begin position="497"/>
        <end position="698"/>
    </location>
</feature>
<keyword evidence="5" id="KW-0378">Hydrolase</keyword>
<dbReference type="InterPro" id="IPR024079">
    <property type="entry name" value="MetalloPept_cat_dom_sf"/>
</dbReference>
<keyword evidence="6" id="KW-0862">Zinc</keyword>
<evidence type="ECO:0000256" key="5">
    <source>
        <dbReference type="ARBA" id="ARBA00022801"/>
    </source>
</evidence>
<dbReference type="RefSeq" id="WP_153818436.1">
    <property type="nucleotide sequence ID" value="NZ_WJIE01000002.1"/>
</dbReference>
<dbReference type="Gene3D" id="3.40.390.10">
    <property type="entry name" value="Collagenase (Catalytic Domain)"/>
    <property type="match status" value="1"/>
</dbReference>
<evidence type="ECO:0000256" key="3">
    <source>
        <dbReference type="ARBA" id="ARBA00022670"/>
    </source>
</evidence>
<dbReference type="GO" id="GO:0016485">
    <property type="term" value="P:protein processing"/>
    <property type="evidence" value="ECO:0007669"/>
    <property type="project" value="TreeGrafter"/>
</dbReference>
<feature type="region of interest" description="Disordered" evidence="8">
    <location>
        <begin position="24"/>
        <end position="44"/>
    </location>
</feature>
<comment type="caution">
    <text evidence="12">The sequence shown here is derived from an EMBL/GenBank/DDBJ whole genome shotgun (WGS) entry which is preliminary data.</text>
</comment>
<evidence type="ECO:0000259" key="10">
    <source>
        <dbReference type="Pfam" id="PF01431"/>
    </source>
</evidence>
<proteinExistence type="inferred from homology"/>
<evidence type="ECO:0000259" key="11">
    <source>
        <dbReference type="Pfam" id="PF05649"/>
    </source>
</evidence>
<dbReference type="GO" id="GO:0005886">
    <property type="term" value="C:plasma membrane"/>
    <property type="evidence" value="ECO:0007669"/>
    <property type="project" value="TreeGrafter"/>
</dbReference>